<reference evidence="1 2" key="1">
    <citation type="submission" date="2022-05" db="EMBL/GenBank/DDBJ databases">
        <authorList>
            <consortium name="Genoscope - CEA"/>
            <person name="William W."/>
        </authorList>
    </citation>
    <scope>NUCLEOTIDE SEQUENCE [LARGE SCALE GENOMIC DNA]</scope>
</reference>
<evidence type="ECO:0000313" key="2">
    <source>
        <dbReference type="Proteomes" id="UP001159427"/>
    </source>
</evidence>
<sequence length="86" mass="9766">MEFVVVAKCDNFYMSNSHEANQKSYSPTIAMELKVGKEITCKQRQAEIPDKQSPLDEPFVVCLIANDLRLYSLNLICELILLLAVM</sequence>
<keyword evidence="2" id="KW-1185">Reference proteome</keyword>
<organism evidence="1 2">
    <name type="scientific">Porites evermanni</name>
    <dbReference type="NCBI Taxonomy" id="104178"/>
    <lineage>
        <taxon>Eukaryota</taxon>
        <taxon>Metazoa</taxon>
        <taxon>Cnidaria</taxon>
        <taxon>Anthozoa</taxon>
        <taxon>Hexacorallia</taxon>
        <taxon>Scleractinia</taxon>
        <taxon>Fungiina</taxon>
        <taxon>Poritidae</taxon>
        <taxon>Porites</taxon>
    </lineage>
</organism>
<dbReference type="EMBL" id="CALNXI010000729">
    <property type="protein sequence ID" value="CAH3041356.1"/>
    <property type="molecule type" value="Genomic_DNA"/>
</dbReference>
<accession>A0ABN8N271</accession>
<protein>
    <submittedName>
        <fullName evidence="1">Uncharacterized protein</fullName>
    </submittedName>
</protein>
<feature type="non-terminal residue" evidence="1">
    <location>
        <position position="86"/>
    </location>
</feature>
<proteinExistence type="predicted"/>
<comment type="caution">
    <text evidence="1">The sequence shown here is derived from an EMBL/GenBank/DDBJ whole genome shotgun (WGS) entry which is preliminary data.</text>
</comment>
<gene>
    <name evidence="1" type="ORF">PEVE_00040217</name>
</gene>
<name>A0ABN8N271_9CNID</name>
<evidence type="ECO:0000313" key="1">
    <source>
        <dbReference type="EMBL" id="CAH3041356.1"/>
    </source>
</evidence>
<dbReference type="Proteomes" id="UP001159427">
    <property type="component" value="Unassembled WGS sequence"/>
</dbReference>